<proteinExistence type="predicted"/>
<evidence type="ECO:0000313" key="1">
    <source>
        <dbReference type="EMBL" id="KAH8977535.1"/>
    </source>
</evidence>
<reference evidence="1" key="1">
    <citation type="submission" date="2022-01" db="EMBL/GenBank/DDBJ databases">
        <title>Comparative genomics reveals a dynamic genome evolution in the ectomycorrhizal milk-cap (Lactarius) mushrooms.</title>
        <authorList>
            <consortium name="DOE Joint Genome Institute"/>
            <person name="Lebreton A."/>
            <person name="Tang N."/>
            <person name="Kuo A."/>
            <person name="LaButti K."/>
            <person name="Drula E."/>
            <person name="Barry K."/>
            <person name="Clum A."/>
            <person name="Lipzen A."/>
            <person name="Mousain D."/>
            <person name="Ng V."/>
            <person name="Wang R."/>
            <person name="Wang X."/>
            <person name="Dai Y."/>
            <person name="Henrissat B."/>
            <person name="Grigoriev I.V."/>
            <person name="Guerin-Laguette A."/>
            <person name="Yu F."/>
            <person name="Martin F.M."/>
        </authorList>
    </citation>
    <scope>NUCLEOTIDE SEQUENCE</scope>
    <source>
        <strain evidence="1">QP</strain>
    </source>
</reference>
<dbReference type="Proteomes" id="UP001201163">
    <property type="component" value="Unassembled WGS sequence"/>
</dbReference>
<organism evidence="1 2">
    <name type="scientific">Lactarius akahatsu</name>
    <dbReference type="NCBI Taxonomy" id="416441"/>
    <lineage>
        <taxon>Eukaryota</taxon>
        <taxon>Fungi</taxon>
        <taxon>Dikarya</taxon>
        <taxon>Basidiomycota</taxon>
        <taxon>Agaricomycotina</taxon>
        <taxon>Agaricomycetes</taxon>
        <taxon>Russulales</taxon>
        <taxon>Russulaceae</taxon>
        <taxon>Lactarius</taxon>
    </lineage>
</organism>
<evidence type="ECO:0000313" key="2">
    <source>
        <dbReference type="Proteomes" id="UP001201163"/>
    </source>
</evidence>
<protein>
    <submittedName>
        <fullName evidence="1">Uncharacterized protein</fullName>
    </submittedName>
</protein>
<dbReference type="EMBL" id="JAKELL010000305">
    <property type="protein sequence ID" value="KAH8977535.1"/>
    <property type="molecule type" value="Genomic_DNA"/>
</dbReference>
<keyword evidence="2" id="KW-1185">Reference proteome</keyword>
<name>A0AAD4Q754_9AGAM</name>
<sequence length="126" mass="13762">MALNTWLNVLKQEGLPESQQMLLVLVSQGWKPTAASLTTPTAAPSQGKLAVQHLLEVVQPNASGMCCGTTTGPSHSWLSFEDGMLTLRLTTPQQQWWSWLVVTMIVARVEVVDPTSTSTHRGLHRG</sequence>
<comment type="caution">
    <text evidence="1">The sequence shown here is derived from an EMBL/GenBank/DDBJ whole genome shotgun (WGS) entry which is preliminary data.</text>
</comment>
<gene>
    <name evidence="1" type="ORF">EDB92DRAFT_1822289</name>
</gene>
<dbReference type="AlphaFoldDB" id="A0AAD4Q754"/>
<accession>A0AAD4Q754</accession>